<accession>A0A2N0B3S1</accession>
<proteinExistence type="predicted"/>
<organism evidence="1">
    <name type="scientific">Leptospira ellisii</name>
    <dbReference type="NCBI Taxonomy" id="2023197"/>
    <lineage>
        <taxon>Bacteria</taxon>
        <taxon>Pseudomonadati</taxon>
        <taxon>Spirochaetota</taxon>
        <taxon>Spirochaetia</taxon>
        <taxon>Leptospirales</taxon>
        <taxon>Leptospiraceae</taxon>
        <taxon>Leptospira</taxon>
    </lineage>
</organism>
<sequence length="66" mass="8254">MTKNRIRENGFPESRKRRKTIRKEPEFFRTITETEWSQEDYNNAKLKVLIPSFQFQNRLLYRKEIF</sequence>
<dbReference type="AlphaFoldDB" id="A0A2N0BPV3"/>
<gene>
    <name evidence="1" type="ORF">CH379_19990</name>
</gene>
<reference evidence="1" key="1">
    <citation type="submission" date="2017-07" db="EMBL/GenBank/DDBJ databases">
        <title>Leptospira spp. isolated from tropical soils.</title>
        <authorList>
            <person name="Thibeaux R."/>
            <person name="Iraola G."/>
            <person name="Ferres I."/>
            <person name="Bierque E."/>
            <person name="Girault D."/>
            <person name="Soupe-Gilbert M.-E."/>
            <person name="Picardeau M."/>
            <person name="Goarant C."/>
        </authorList>
    </citation>
    <scope>NUCLEOTIDE SEQUENCE [LARGE SCALE GENOMIC DNA]</scope>
    <source>
        <strain evidence="1">ATI7-C-A5</strain>
    </source>
</reference>
<dbReference type="EMBL" id="NPEF01000346">
    <property type="protein sequence ID" value="PJZ91201.1"/>
    <property type="molecule type" value="Genomic_DNA"/>
</dbReference>
<evidence type="ECO:0000313" key="1">
    <source>
        <dbReference type="EMBL" id="PJZ91201.1"/>
    </source>
</evidence>
<accession>A0A2N0BPV3</accession>
<protein>
    <submittedName>
        <fullName evidence="1">Uncharacterized protein</fullName>
    </submittedName>
</protein>
<name>A0A2N0BPV3_9LEPT</name>
<comment type="caution">
    <text evidence="1">The sequence shown here is derived from an EMBL/GenBank/DDBJ whole genome shotgun (WGS) entry which is preliminary data.</text>
</comment>